<evidence type="ECO:0000256" key="2">
    <source>
        <dbReference type="ARBA" id="ARBA00022475"/>
    </source>
</evidence>
<feature type="transmembrane region" description="Helical" evidence="6">
    <location>
        <begin position="89"/>
        <end position="107"/>
    </location>
</feature>
<keyword evidence="2" id="KW-1003">Cell membrane</keyword>
<evidence type="ECO:0000256" key="6">
    <source>
        <dbReference type="SAM" id="Phobius"/>
    </source>
</evidence>
<dbReference type="PANTHER" id="PTHR43370:SF1">
    <property type="entry name" value="GUANOSINE ABC TRANSPORTER PERMEASE PROTEIN NUPQ"/>
    <property type="match status" value="1"/>
</dbReference>
<feature type="transmembrane region" description="Helical" evidence="6">
    <location>
        <begin position="268"/>
        <end position="288"/>
    </location>
</feature>
<dbReference type="InterPro" id="IPR001851">
    <property type="entry name" value="ABC_transp_permease"/>
</dbReference>
<comment type="subcellular location">
    <subcellularLocation>
        <location evidence="1">Cell membrane</location>
        <topology evidence="1">Multi-pass membrane protein</topology>
    </subcellularLocation>
</comment>
<dbReference type="GO" id="GO:0005886">
    <property type="term" value="C:plasma membrane"/>
    <property type="evidence" value="ECO:0007669"/>
    <property type="project" value="UniProtKB-SubCell"/>
</dbReference>
<gene>
    <name evidence="7" type="ORF">ENQ20_05365</name>
</gene>
<keyword evidence="4 6" id="KW-1133">Transmembrane helix</keyword>
<evidence type="ECO:0000256" key="1">
    <source>
        <dbReference type="ARBA" id="ARBA00004651"/>
    </source>
</evidence>
<evidence type="ECO:0000256" key="5">
    <source>
        <dbReference type="ARBA" id="ARBA00023136"/>
    </source>
</evidence>
<dbReference type="EMBL" id="DSMG01000059">
    <property type="protein sequence ID" value="HDX30907.1"/>
    <property type="molecule type" value="Genomic_DNA"/>
</dbReference>
<feature type="transmembrane region" description="Helical" evidence="6">
    <location>
        <begin position="63"/>
        <end position="83"/>
    </location>
</feature>
<accession>A0A7C1JS18</accession>
<evidence type="ECO:0000256" key="3">
    <source>
        <dbReference type="ARBA" id="ARBA00022692"/>
    </source>
</evidence>
<feature type="transmembrane region" description="Helical" evidence="6">
    <location>
        <begin position="195"/>
        <end position="219"/>
    </location>
</feature>
<keyword evidence="3 6" id="KW-0812">Transmembrane</keyword>
<dbReference type="Pfam" id="PF02653">
    <property type="entry name" value="BPD_transp_2"/>
    <property type="match status" value="1"/>
</dbReference>
<dbReference type="GO" id="GO:0022857">
    <property type="term" value="F:transmembrane transporter activity"/>
    <property type="evidence" value="ECO:0007669"/>
    <property type="project" value="InterPro"/>
</dbReference>
<feature type="transmembrane region" description="Helical" evidence="6">
    <location>
        <begin position="36"/>
        <end position="56"/>
    </location>
</feature>
<proteinExistence type="predicted"/>
<sequence length="301" mass="32018">MNVLSGLINGAISGATPILLAALGGAFTFYAGVFNIAMEGMMLMAAFCAVWGSFTFGSWAAGVLLAILGALALALIFIVFAVWLDTDEFVTGIALNLFTLGATTYLLRQSFGVKGVFAGPGIDPIPRLQLPFIADIPILGAILSGQNLMVYVAALATLLSAFLIFRTRFGLQLRAAGYNAASLDSSGVSSARMRAYSLLLCGMLCGLAGAFLSLGYVVLFSENMSAGRGWISLAAIILVSGNPWGIALISLLFGFADVLGLLLQSYQVPSQFTAMTPYLATLVALYFYARRHRKERRYVNR</sequence>
<dbReference type="AlphaFoldDB" id="A0A7C1JS18"/>
<protein>
    <submittedName>
        <fullName evidence="7">ABC transporter permease</fullName>
    </submittedName>
</protein>
<reference evidence="7" key="1">
    <citation type="journal article" date="2020" name="mSystems">
        <title>Genome- and Community-Level Interaction Insights into Carbon Utilization and Element Cycling Functions of Hydrothermarchaeota in Hydrothermal Sediment.</title>
        <authorList>
            <person name="Zhou Z."/>
            <person name="Liu Y."/>
            <person name="Xu W."/>
            <person name="Pan J."/>
            <person name="Luo Z.H."/>
            <person name="Li M."/>
        </authorList>
    </citation>
    <scope>NUCLEOTIDE SEQUENCE [LARGE SCALE GENOMIC DNA]</scope>
    <source>
        <strain evidence="7">SpSt-289</strain>
    </source>
</reference>
<name>A0A7C1JS18_9CHLR</name>
<comment type="caution">
    <text evidence="7">The sequence shown here is derived from an EMBL/GenBank/DDBJ whole genome shotgun (WGS) entry which is preliminary data.</text>
</comment>
<keyword evidence="5 6" id="KW-0472">Membrane</keyword>
<evidence type="ECO:0000313" key="7">
    <source>
        <dbReference type="EMBL" id="HDX30907.1"/>
    </source>
</evidence>
<feature type="transmembrane region" description="Helical" evidence="6">
    <location>
        <begin position="231"/>
        <end position="256"/>
    </location>
</feature>
<organism evidence="7">
    <name type="scientific">Caldilinea aerophila</name>
    <dbReference type="NCBI Taxonomy" id="133453"/>
    <lineage>
        <taxon>Bacteria</taxon>
        <taxon>Bacillati</taxon>
        <taxon>Chloroflexota</taxon>
        <taxon>Caldilineae</taxon>
        <taxon>Caldilineales</taxon>
        <taxon>Caldilineaceae</taxon>
        <taxon>Caldilinea</taxon>
    </lineage>
</organism>
<evidence type="ECO:0000256" key="4">
    <source>
        <dbReference type="ARBA" id="ARBA00022989"/>
    </source>
</evidence>
<feature type="transmembrane region" description="Helical" evidence="6">
    <location>
        <begin position="148"/>
        <end position="165"/>
    </location>
</feature>
<dbReference type="PANTHER" id="PTHR43370">
    <property type="entry name" value="SUGAR ABC TRANSPORTER INTEGRAL MEMBRANE PROTEIN-RELATED"/>
    <property type="match status" value="1"/>
</dbReference>
<dbReference type="CDD" id="cd06580">
    <property type="entry name" value="TM_PBP1_transp_TpRbsC_like"/>
    <property type="match status" value="1"/>
</dbReference>
<feature type="transmembrane region" description="Helical" evidence="6">
    <location>
        <begin position="7"/>
        <end position="30"/>
    </location>
</feature>